<organism evidence="3 4">
    <name type="scientific">Nocardioides marmoriginsengisoli</name>
    <dbReference type="NCBI Taxonomy" id="661483"/>
    <lineage>
        <taxon>Bacteria</taxon>
        <taxon>Bacillati</taxon>
        <taxon>Actinomycetota</taxon>
        <taxon>Actinomycetes</taxon>
        <taxon>Propionibacteriales</taxon>
        <taxon>Nocardioidaceae</taxon>
        <taxon>Nocardioides</taxon>
    </lineage>
</organism>
<feature type="transmembrane region" description="Helical" evidence="2">
    <location>
        <begin position="54"/>
        <end position="73"/>
    </location>
</feature>
<keyword evidence="2" id="KW-1133">Transmembrane helix</keyword>
<dbReference type="AlphaFoldDB" id="A0A3N0CCP9"/>
<comment type="caution">
    <text evidence="3">The sequence shown here is derived from an EMBL/GenBank/DDBJ whole genome shotgun (WGS) entry which is preliminary data.</text>
</comment>
<reference evidence="3 4" key="1">
    <citation type="submission" date="2018-11" db="EMBL/GenBank/DDBJ databases">
        <authorList>
            <person name="Li F."/>
        </authorList>
    </citation>
    <scope>NUCLEOTIDE SEQUENCE [LARGE SCALE GENOMIC DNA]</scope>
    <source>
        <strain evidence="3 4">Gsoil 097</strain>
    </source>
</reference>
<evidence type="ECO:0000313" key="4">
    <source>
        <dbReference type="Proteomes" id="UP000267128"/>
    </source>
</evidence>
<accession>A0A3N0CCP9</accession>
<keyword evidence="2" id="KW-0472">Membrane</keyword>
<keyword evidence="4" id="KW-1185">Reference proteome</keyword>
<name>A0A3N0CCP9_9ACTN</name>
<protein>
    <recommendedName>
        <fullName evidence="5">WD40 repeat domain-containing protein</fullName>
    </recommendedName>
</protein>
<proteinExistence type="predicted"/>
<feature type="region of interest" description="Disordered" evidence="1">
    <location>
        <begin position="78"/>
        <end position="97"/>
    </location>
</feature>
<gene>
    <name evidence="3" type="ORF">EFK50_17795</name>
</gene>
<dbReference type="SUPFAM" id="SSF82171">
    <property type="entry name" value="DPP6 N-terminal domain-like"/>
    <property type="match status" value="1"/>
</dbReference>
<dbReference type="EMBL" id="RJSE01000008">
    <property type="protein sequence ID" value="RNL61222.1"/>
    <property type="molecule type" value="Genomic_DNA"/>
</dbReference>
<dbReference type="RefSeq" id="WP_123228934.1">
    <property type="nucleotide sequence ID" value="NZ_RJSE01000008.1"/>
</dbReference>
<evidence type="ECO:0000256" key="1">
    <source>
        <dbReference type="SAM" id="MobiDB-lite"/>
    </source>
</evidence>
<dbReference type="Proteomes" id="UP000267128">
    <property type="component" value="Unassembled WGS sequence"/>
</dbReference>
<sequence>MNPAAKNTPENELTKTLRRQADHFSASGGGNLDYAQVVSRAGEIRRGRRMRASMVMAAVVVAVAVPIGITTLASDPVKKTPSVATEPDGSKIGLTAMPTGKAPTNGYLLDGTLYVGKKRLPLGSGGDPMELVRIDGGYLVARSTEQSMAVSFISDNGKSTGEAWPYEGGGIAVSPEGNVGAFVEPDGTVMAVEGGGSRYFEIGSVPAAGHYSARAVVGENCSGRSEETGCTVYVQSNDEKPKVYTISPHQEAAEVDTPIIGLADVRTDGSRTLLAGMISVNDTEPGSCSEVSENGKQLWKTCDYSLDEFSPDGRYVLAGPAYRDGPGDGKFAVLDAATGDLVLDLGTTREAIVVATRWDDDNHVVATVIEGNQSAIVRFETNGSREYASKKVTEPEPYLTSFLLG</sequence>
<evidence type="ECO:0008006" key="5">
    <source>
        <dbReference type="Google" id="ProtNLM"/>
    </source>
</evidence>
<dbReference type="OrthoDB" id="5176683at2"/>
<evidence type="ECO:0000256" key="2">
    <source>
        <dbReference type="SAM" id="Phobius"/>
    </source>
</evidence>
<evidence type="ECO:0000313" key="3">
    <source>
        <dbReference type="EMBL" id="RNL61222.1"/>
    </source>
</evidence>
<keyword evidence="2" id="KW-0812">Transmembrane</keyword>